<evidence type="ECO:0000313" key="11">
    <source>
        <dbReference type="EMBL" id="CAB9497933.1"/>
    </source>
</evidence>
<proteinExistence type="predicted"/>
<evidence type="ECO:0000313" key="12">
    <source>
        <dbReference type="Proteomes" id="UP001153069"/>
    </source>
</evidence>
<keyword evidence="4" id="KW-0547">Nucleotide-binding</keyword>
<dbReference type="PROSITE" id="PS50893">
    <property type="entry name" value="ABC_TRANSPORTER_2"/>
    <property type="match status" value="2"/>
</dbReference>
<dbReference type="SUPFAM" id="SSF52540">
    <property type="entry name" value="P-loop containing nucleoside triphosphate hydrolases"/>
    <property type="match status" value="2"/>
</dbReference>
<feature type="transmembrane region" description="Helical" evidence="9">
    <location>
        <begin position="1365"/>
        <end position="1383"/>
    </location>
</feature>
<dbReference type="InterPro" id="IPR027417">
    <property type="entry name" value="P-loop_NTPase"/>
</dbReference>
<feature type="transmembrane region" description="Helical" evidence="9">
    <location>
        <begin position="1389"/>
        <end position="1408"/>
    </location>
</feature>
<feature type="compositionally biased region" description="Basic and acidic residues" evidence="8">
    <location>
        <begin position="165"/>
        <end position="178"/>
    </location>
</feature>
<dbReference type="OrthoDB" id="66620at2759"/>
<feature type="transmembrane region" description="Helical" evidence="9">
    <location>
        <begin position="694"/>
        <end position="717"/>
    </location>
</feature>
<feature type="region of interest" description="Disordered" evidence="8">
    <location>
        <begin position="164"/>
        <end position="198"/>
    </location>
</feature>
<feature type="compositionally biased region" description="Acidic residues" evidence="8">
    <location>
        <begin position="180"/>
        <end position="189"/>
    </location>
</feature>
<feature type="transmembrane region" description="Helical" evidence="9">
    <location>
        <begin position="814"/>
        <end position="837"/>
    </location>
</feature>
<dbReference type="GO" id="GO:0016020">
    <property type="term" value="C:membrane"/>
    <property type="evidence" value="ECO:0007669"/>
    <property type="project" value="UniProtKB-SubCell"/>
</dbReference>
<gene>
    <name evidence="11" type="ORF">SEMRO_28_G018760.1</name>
</gene>
<dbReference type="GO" id="GO:0140359">
    <property type="term" value="F:ABC-type transporter activity"/>
    <property type="evidence" value="ECO:0007669"/>
    <property type="project" value="InterPro"/>
</dbReference>
<evidence type="ECO:0000259" key="10">
    <source>
        <dbReference type="PROSITE" id="PS50893"/>
    </source>
</evidence>
<dbReference type="SMART" id="SM00382">
    <property type="entry name" value="AAA"/>
    <property type="match status" value="2"/>
</dbReference>
<dbReference type="GO" id="GO:0005524">
    <property type="term" value="F:ATP binding"/>
    <property type="evidence" value="ECO:0007669"/>
    <property type="project" value="UniProtKB-KW"/>
</dbReference>
<dbReference type="Pfam" id="PF00005">
    <property type="entry name" value="ABC_tran"/>
    <property type="match status" value="2"/>
</dbReference>
<evidence type="ECO:0000256" key="5">
    <source>
        <dbReference type="ARBA" id="ARBA00022840"/>
    </source>
</evidence>
<feature type="transmembrane region" description="Helical" evidence="9">
    <location>
        <begin position="754"/>
        <end position="772"/>
    </location>
</feature>
<feature type="transmembrane region" description="Helical" evidence="9">
    <location>
        <begin position="1295"/>
        <end position="1321"/>
    </location>
</feature>
<keyword evidence="2" id="KW-0813">Transport</keyword>
<dbReference type="InterPro" id="IPR034003">
    <property type="entry name" value="ABCG_PDR_2"/>
</dbReference>
<feature type="domain" description="ABC transporter" evidence="10">
    <location>
        <begin position="214"/>
        <end position="484"/>
    </location>
</feature>
<feature type="transmembrane region" description="Helical" evidence="9">
    <location>
        <begin position="1333"/>
        <end position="1353"/>
    </location>
</feature>
<keyword evidence="12" id="KW-1185">Reference proteome</keyword>
<sequence>MSSVRTNGSVGVGGVNASHRSSIGGGAVMADGEILTLDSLENIQNSVEEVLQYCAANNLEIPEKLRQRLKKELAIPEDENVTKSAPPHVNTELKEGVASHQKFLNDLRLSSMRQSSMSEDTDSVKESIIDHALIQKVKKNSDILRAQMPLLDLRVKNAKYVATNHYEDDPNKQKKGYDEVNQDGEEGEQEQGPRRAKQHIETVTSAGICFKWYRRIKRLVTKGQWQDYALDTTIIENVNLIFEPGKMVLMLGGPGSGKSTMLRFIADILPKGKDYQQSGEVTLSGISPSSESPKVHWPSLIGFMDQIDRLHPYLTVFETCEFAFRCRLAGTHKRPWQGSGPEIDQRIAEMDAEKSIVNLVLEALGLTRVKDTFVGDQEKVRGVSGGEKRRVTVAEMMCIGAPVLCCDEISTGLDAATTFDITLLFGLAARIFHRVTIISLLQPPPETVANFDELILVSDGRVMYAGPLEQVIDYFTDLGYEIPVRMDVADWLQALPTQEGKRFLKGNEGEQPQRHLTPKEFSDTFYESPLGQEILKKLEAPEKATDHDKMMIRTIGSAKFANGVFTNMKLLAQRELLLWWRDKYQIKAKIAQTLIVGIIVGTLFWKTDSPISIVSALFQSMFYSCVAQMNTISRQFPERSIFYKHQDANFFPTGAYVLGKSVASMPIAFTDALCYGTVIYFFVGLAYNEGASIANYFMFLLLMFTISLTTGLFFMIYSATVRIVTTAQACMALTAVVFVVFCGFTVQPDVIPSYYIWIYWINFFAWSLRGLVVNEFRSGKYDELIEGTDITQGEQILTQFGFVDGNGDAFTWMWAVWGFLVTFGWAIISSLLSVFCLKRIRFVTGASLVTDKGTDEQEEFDQSTAVAIPFTRVDLTFKNIHYRVISSITNEELHLLNGIDGVVESGTMTALMGSSGAGKTTLMDVLALRKSSGDIEGEVRLNGHLQEETSFRRCTGYVEQFDMQSPQLTIRETVDFSARLRLDENDPAVTPESRTKFVEQTLDMLELTNVQDLQVGSDATGGLSFEQKKRLSIAVELVSNPSILFLDEPTSGLDARAAAIVMRGLKRIAESGRAVCATIHQPSVAIFSSFDSLLLLKRGGEVVFFGELGDDSKNLIDYFERYNRTPKIQPGENPATWMLTTIGAGNSSGEVKPFDYAGNYVQSDLHQAALERIEVVCAGQTDDNKVTFSSVFATSGKTQAMAVLKRTMMVYYRTPSYNTVRMIIAVAVALIFSTVYIPFVPPTNESTLNSIMNSIYISVLFLCVNAMNTVLALFEFERNMFYRHKAAGMYNARALVMGFTLSEIPFIFTAATLFTMLFYWILGFRAEAAPFLWFYAFAVLTLANFTCLGQMLAACFRDAVTAQGFGALIVMGSSMFGGILLRPSQIPSFWIWMYWIMPGHYFFEGLIISQYHGDTTRILSTVGSVFWQSLDCPDPNVECYGEAQEWVAANFTDWSHEHLPYNILYLVLLFCFTRFVTFWALANLNYRST</sequence>
<dbReference type="Pfam" id="PF01061">
    <property type="entry name" value="ABC2_membrane"/>
    <property type="match status" value="2"/>
</dbReference>
<feature type="domain" description="ABC transporter" evidence="10">
    <location>
        <begin position="875"/>
        <end position="1124"/>
    </location>
</feature>
<feature type="transmembrane region" description="Helical" evidence="9">
    <location>
        <begin position="1219"/>
        <end position="1239"/>
    </location>
</feature>
<dbReference type="Gene3D" id="3.40.50.300">
    <property type="entry name" value="P-loop containing nucleotide triphosphate hydrolases"/>
    <property type="match status" value="2"/>
</dbReference>
<dbReference type="InterPro" id="IPR013525">
    <property type="entry name" value="ABC2_TM"/>
</dbReference>
<evidence type="ECO:0000256" key="8">
    <source>
        <dbReference type="SAM" id="MobiDB-lite"/>
    </source>
</evidence>
<keyword evidence="7 9" id="KW-0472">Membrane</keyword>
<feature type="transmembrane region" description="Helical" evidence="9">
    <location>
        <begin position="1463"/>
        <end position="1482"/>
    </location>
</feature>
<dbReference type="InterPro" id="IPR003593">
    <property type="entry name" value="AAA+_ATPase"/>
</dbReference>
<accession>A0A9N8H0W6</accession>
<comment type="caution">
    <text evidence="11">The sequence shown here is derived from an EMBL/GenBank/DDBJ whole genome shotgun (WGS) entry which is preliminary data.</text>
</comment>
<evidence type="ECO:0000256" key="2">
    <source>
        <dbReference type="ARBA" id="ARBA00022448"/>
    </source>
</evidence>
<keyword evidence="3 9" id="KW-0812">Transmembrane</keyword>
<dbReference type="InterPro" id="IPR003439">
    <property type="entry name" value="ABC_transporter-like_ATP-bd"/>
</dbReference>
<evidence type="ECO:0000256" key="9">
    <source>
        <dbReference type="SAM" id="Phobius"/>
    </source>
</evidence>
<evidence type="ECO:0000256" key="6">
    <source>
        <dbReference type="ARBA" id="ARBA00022989"/>
    </source>
</evidence>
<dbReference type="PROSITE" id="PS00211">
    <property type="entry name" value="ABC_TRANSPORTER_1"/>
    <property type="match status" value="1"/>
</dbReference>
<dbReference type="GO" id="GO:0016887">
    <property type="term" value="F:ATP hydrolysis activity"/>
    <property type="evidence" value="ECO:0007669"/>
    <property type="project" value="InterPro"/>
</dbReference>
<organism evidence="11 12">
    <name type="scientific">Seminavis robusta</name>
    <dbReference type="NCBI Taxonomy" id="568900"/>
    <lineage>
        <taxon>Eukaryota</taxon>
        <taxon>Sar</taxon>
        <taxon>Stramenopiles</taxon>
        <taxon>Ochrophyta</taxon>
        <taxon>Bacillariophyta</taxon>
        <taxon>Bacillariophyceae</taxon>
        <taxon>Bacillariophycidae</taxon>
        <taxon>Naviculales</taxon>
        <taxon>Naviculaceae</taxon>
        <taxon>Seminavis</taxon>
    </lineage>
</organism>
<evidence type="ECO:0000256" key="7">
    <source>
        <dbReference type="ARBA" id="ARBA00023136"/>
    </source>
</evidence>
<comment type="subcellular location">
    <subcellularLocation>
        <location evidence="1">Membrane</location>
        <topology evidence="1">Multi-pass membrane protein</topology>
    </subcellularLocation>
</comment>
<evidence type="ECO:0000256" key="4">
    <source>
        <dbReference type="ARBA" id="ARBA00022741"/>
    </source>
</evidence>
<dbReference type="EMBL" id="CAICTM010000028">
    <property type="protein sequence ID" value="CAB9497933.1"/>
    <property type="molecule type" value="Genomic_DNA"/>
</dbReference>
<dbReference type="PANTHER" id="PTHR19241">
    <property type="entry name" value="ATP-BINDING CASSETTE TRANSPORTER"/>
    <property type="match status" value="1"/>
</dbReference>
<keyword evidence="6 9" id="KW-1133">Transmembrane helix</keyword>
<dbReference type="Proteomes" id="UP001153069">
    <property type="component" value="Unassembled WGS sequence"/>
</dbReference>
<evidence type="ECO:0000256" key="3">
    <source>
        <dbReference type="ARBA" id="ARBA00022692"/>
    </source>
</evidence>
<feature type="transmembrane region" description="Helical" evidence="9">
    <location>
        <begin position="667"/>
        <end position="687"/>
    </location>
</feature>
<keyword evidence="5" id="KW-0067">ATP-binding</keyword>
<dbReference type="CDD" id="cd03232">
    <property type="entry name" value="ABCG_PDR_domain2"/>
    <property type="match status" value="1"/>
</dbReference>
<name>A0A9N8H0W6_9STRA</name>
<evidence type="ECO:0000256" key="1">
    <source>
        <dbReference type="ARBA" id="ARBA00004141"/>
    </source>
</evidence>
<feature type="transmembrane region" description="Helical" evidence="9">
    <location>
        <begin position="1251"/>
        <end position="1274"/>
    </location>
</feature>
<feature type="transmembrane region" description="Helical" evidence="9">
    <location>
        <begin position="723"/>
        <end position="742"/>
    </location>
</feature>
<reference evidence="11" key="1">
    <citation type="submission" date="2020-06" db="EMBL/GenBank/DDBJ databases">
        <authorList>
            <consortium name="Plant Systems Biology data submission"/>
        </authorList>
    </citation>
    <scope>NUCLEOTIDE SEQUENCE</scope>
    <source>
        <strain evidence="11">D6</strain>
    </source>
</reference>
<dbReference type="InterPro" id="IPR017871">
    <property type="entry name" value="ABC_transporter-like_CS"/>
</dbReference>
<protein>
    <submittedName>
        <fullName evidence="11">Pleiotropic ABC efflux transporter of multiple drugs CDR1</fullName>
    </submittedName>
</protein>